<keyword evidence="1" id="KW-1133">Transmembrane helix</keyword>
<gene>
    <name evidence="2" type="ORF">ACD_2C00172G0004</name>
</gene>
<accession>K2FE74</accession>
<feature type="transmembrane region" description="Helical" evidence="1">
    <location>
        <begin position="47"/>
        <end position="64"/>
    </location>
</feature>
<sequence>MKKLDFSRFRQKYSTLTDLDVNFLNDYFNRQDVFDKMQVFEDARKKFARTIFALWFLEDAYLLYNFNAHYPLDTLQSIVIANILTLFFWIFILFNPKLSWIKKNIIPGLMAEISPNLKYDIEGEHDFDKGIFFSKWLLNKYDAWDMVSDSMHFAHIPSWSVDWKTSEEIALMAKEDIWWFEIYSVEFKSFINNRNSKWWKTQSCNNHATLTKIILNNPVVDIESDIVLKSNIKNDKKMLLAGSIILWLWLTPVMGFLIFLLSASDDFKPYFGFLFEEPYHYYANAIIFFFLSSIIFILWNLISRKSKIKTENIEFDKEFIIECEDQIEARKILTPSFMYKVYDFVNSIDKWRRYEFIFKKGEIYIKRDLKLQLSSILSFWWIVPLFWWYMEVSYFKNLLKNIEQLLHLYIELKWTSNLVNELGILHLDKTSLNATVIGR</sequence>
<comment type="caution">
    <text evidence="2">The sequence shown here is derived from an EMBL/GenBank/DDBJ whole genome shotgun (WGS) entry which is preliminary data.</text>
</comment>
<dbReference type="Pfam" id="PF11335">
    <property type="entry name" value="DUF3137"/>
    <property type="match status" value="1"/>
</dbReference>
<feature type="transmembrane region" description="Helical" evidence="1">
    <location>
        <begin position="369"/>
        <end position="390"/>
    </location>
</feature>
<proteinExistence type="predicted"/>
<evidence type="ECO:0000313" key="2">
    <source>
        <dbReference type="EMBL" id="EKE29456.1"/>
    </source>
</evidence>
<dbReference type="EMBL" id="AMFJ01000172">
    <property type="protein sequence ID" value="EKE29456.1"/>
    <property type="molecule type" value="Genomic_DNA"/>
</dbReference>
<keyword evidence="1" id="KW-0472">Membrane</keyword>
<dbReference type="AlphaFoldDB" id="K2FE74"/>
<feature type="transmembrane region" description="Helical" evidence="1">
    <location>
        <begin position="281"/>
        <end position="302"/>
    </location>
</feature>
<protein>
    <submittedName>
        <fullName evidence="2">Uncharacterized protein</fullName>
    </submittedName>
</protein>
<dbReference type="InterPro" id="IPR021484">
    <property type="entry name" value="DUF3137"/>
</dbReference>
<evidence type="ECO:0000256" key="1">
    <source>
        <dbReference type="SAM" id="Phobius"/>
    </source>
</evidence>
<reference evidence="2" key="1">
    <citation type="journal article" date="2012" name="Science">
        <title>Fermentation, hydrogen, and sulfur metabolism in multiple uncultivated bacterial phyla.</title>
        <authorList>
            <person name="Wrighton K.C."/>
            <person name="Thomas B.C."/>
            <person name="Sharon I."/>
            <person name="Miller C.S."/>
            <person name="Castelle C.J."/>
            <person name="VerBerkmoes N.C."/>
            <person name="Wilkins M.J."/>
            <person name="Hettich R.L."/>
            <person name="Lipton M.S."/>
            <person name="Williams K.H."/>
            <person name="Long P.E."/>
            <person name="Banfield J.F."/>
        </authorList>
    </citation>
    <scope>NUCLEOTIDE SEQUENCE [LARGE SCALE GENOMIC DNA]</scope>
</reference>
<feature type="transmembrane region" description="Helical" evidence="1">
    <location>
        <begin position="76"/>
        <end position="94"/>
    </location>
</feature>
<keyword evidence="1" id="KW-0812">Transmembrane</keyword>
<name>K2FE74_9BACT</name>
<organism evidence="2">
    <name type="scientific">uncultured bacterium</name>
    <name type="common">gcode 4</name>
    <dbReference type="NCBI Taxonomy" id="1234023"/>
    <lineage>
        <taxon>Bacteria</taxon>
        <taxon>environmental samples</taxon>
    </lineage>
</organism>
<feature type="transmembrane region" description="Helical" evidence="1">
    <location>
        <begin position="238"/>
        <end position="261"/>
    </location>
</feature>